<proteinExistence type="predicted"/>
<evidence type="ECO:0000313" key="1">
    <source>
        <dbReference type="EMBL" id="JAE16092.1"/>
    </source>
</evidence>
<reference evidence="1" key="2">
    <citation type="journal article" date="2015" name="Data Brief">
        <title>Shoot transcriptome of the giant reed, Arundo donax.</title>
        <authorList>
            <person name="Barrero R.A."/>
            <person name="Guerrero F.D."/>
            <person name="Moolhuijzen P."/>
            <person name="Goolsby J.A."/>
            <person name="Tidwell J."/>
            <person name="Bellgard S.E."/>
            <person name="Bellgard M.I."/>
        </authorList>
    </citation>
    <scope>NUCLEOTIDE SEQUENCE</scope>
    <source>
        <tissue evidence="1">Shoot tissue taken approximately 20 cm above the soil surface</tissue>
    </source>
</reference>
<reference evidence="1" key="1">
    <citation type="submission" date="2014-09" db="EMBL/GenBank/DDBJ databases">
        <authorList>
            <person name="Magalhaes I.L.F."/>
            <person name="Oliveira U."/>
            <person name="Santos F.R."/>
            <person name="Vidigal T.H.D.A."/>
            <person name="Brescovit A.D."/>
            <person name="Santos A.J."/>
        </authorList>
    </citation>
    <scope>NUCLEOTIDE SEQUENCE</scope>
    <source>
        <tissue evidence="1">Shoot tissue taken approximately 20 cm above the soil surface</tissue>
    </source>
</reference>
<organism evidence="1">
    <name type="scientific">Arundo donax</name>
    <name type="common">Giant reed</name>
    <name type="synonym">Donax arundinaceus</name>
    <dbReference type="NCBI Taxonomy" id="35708"/>
    <lineage>
        <taxon>Eukaryota</taxon>
        <taxon>Viridiplantae</taxon>
        <taxon>Streptophyta</taxon>
        <taxon>Embryophyta</taxon>
        <taxon>Tracheophyta</taxon>
        <taxon>Spermatophyta</taxon>
        <taxon>Magnoliopsida</taxon>
        <taxon>Liliopsida</taxon>
        <taxon>Poales</taxon>
        <taxon>Poaceae</taxon>
        <taxon>PACMAD clade</taxon>
        <taxon>Arundinoideae</taxon>
        <taxon>Arundineae</taxon>
        <taxon>Arundo</taxon>
    </lineage>
</organism>
<name>A0A0A9KKA3_ARUDO</name>
<protein>
    <submittedName>
        <fullName evidence="1">Uncharacterized protein</fullName>
    </submittedName>
</protein>
<dbReference type="EMBL" id="GBRH01181804">
    <property type="protein sequence ID" value="JAE16092.1"/>
    <property type="molecule type" value="Transcribed_RNA"/>
</dbReference>
<dbReference type="AlphaFoldDB" id="A0A0A9KKA3"/>
<accession>A0A0A9KKA3</accession>
<sequence>MRHIDFALDKKTYFTITGNCSFFIWPSLYVNVMH</sequence>